<dbReference type="Pfam" id="PF23355">
    <property type="entry name" value="IFT52_GIFT"/>
    <property type="match status" value="1"/>
</dbReference>
<sequence length="477" mass="53211">MAPITENMDTKDKEGVVLINASKKELCTIHSGFKSLQRKLKGDLKVASNKDPINNATLSHAKVFVLGGSREMFTASELESLKNYIDNGGSMLIMMGEGGEPRFETNINYLLEQYKIMVNSDAVVRNVYYKYFHPKEALVSNGVLNRAISLAAGKVVVTGEDDSLNSQALTFVYPFGATLNVQRPAVAVLSTGSVCFPVNRPVCALYTNKHQSGKIAVVGSTYMFSDSYIDKEDNNKILDVIFQFLTTDEVQLDEIDAADPEIADYNFMPHTGELAEELKACLHESEDVPRDFTQLFDSALFQLDTSLVPKIIRAYEELHVKHEPLTLITPQFETPLPPLDPAVFPPQFRELLPPPLELFDLDESFSSEKVRLAQLTNKCSDDDIDYFVRECGDIMDITNSLPQGKRTSKHVLEFVLNQLVEYKKINQGYPSHTEMDYASHIGSPQQPVTPPSRPVSHTRSPQYDTLGSVPQAYSPLT</sequence>
<dbReference type="InterPro" id="IPR029062">
    <property type="entry name" value="Class_I_gatase-like"/>
</dbReference>
<proteinExistence type="predicted"/>
<dbReference type="InterPro" id="IPR055460">
    <property type="entry name" value="IFT52_central"/>
</dbReference>
<dbReference type="Proteomes" id="UP000695022">
    <property type="component" value="Unplaced"/>
</dbReference>
<evidence type="ECO:0000256" key="1">
    <source>
        <dbReference type="SAM" id="MobiDB-lite"/>
    </source>
</evidence>
<evidence type="ECO:0000259" key="2">
    <source>
        <dbReference type="Pfam" id="PF21178"/>
    </source>
</evidence>
<protein>
    <submittedName>
        <fullName evidence="6">Intraflagellar transport protein 52 homolog isoform X1</fullName>
    </submittedName>
    <submittedName>
        <fullName evidence="7">Intraflagellar transport protein 52 homolog isoform X2</fullName>
    </submittedName>
</protein>
<dbReference type="CDD" id="cd23683">
    <property type="entry name" value="IFT52_CTD"/>
    <property type="match status" value="1"/>
</dbReference>
<dbReference type="InterPro" id="IPR055458">
    <property type="entry name" value="IFT52_GIFT"/>
</dbReference>
<feature type="region of interest" description="Disordered" evidence="1">
    <location>
        <begin position="433"/>
        <end position="477"/>
    </location>
</feature>
<dbReference type="RefSeq" id="XP_014663855.1">
    <property type="nucleotide sequence ID" value="XM_014808369.1"/>
</dbReference>
<dbReference type="InterPro" id="IPR039975">
    <property type="entry name" value="IFT52"/>
</dbReference>
<evidence type="ECO:0000313" key="7">
    <source>
        <dbReference type="RefSeq" id="XP_014663856.1"/>
    </source>
</evidence>
<evidence type="ECO:0000313" key="5">
    <source>
        <dbReference type="Proteomes" id="UP000695022"/>
    </source>
</evidence>
<dbReference type="PANTHER" id="PTHR12969">
    <property type="entry name" value="NGD5/OSM-6/IFT52"/>
    <property type="match status" value="1"/>
</dbReference>
<evidence type="ECO:0000259" key="4">
    <source>
        <dbReference type="Pfam" id="PF23355"/>
    </source>
</evidence>
<dbReference type="PANTHER" id="PTHR12969:SF7">
    <property type="entry name" value="INTRAFLAGELLAR TRANSPORT PROTEIN 52 HOMOLOG"/>
    <property type="match status" value="1"/>
</dbReference>
<dbReference type="Pfam" id="PF23352">
    <property type="entry name" value="IFT52_central"/>
    <property type="match status" value="1"/>
</dbReference>
<feature type="compositionally biased region" description="Polar residues" evidence="1">
    <location>
        <begin position="455"/>
        <end position="465"/>
    </location>
</feature>
<feature type="domain" description="Intraflagellar transport protein 52 C-terminal" evidence="2">
    <location>
        <begin position="365"/>
        <end position="416"/>
    </location>
</feature>
<dbReference type="GeneID" id="106806438"/>
<evidence type="ECO:0000259" key="3">
    <source>
        <dbReference type="Pfam" id="PF23352"/>
    </source>
</evidence>
<dbReference type="SUPFAM" id="SSF52317">
    <property type="entry name" value="Class I glutamine amidotransferase-like"/>
    <property type="match status" value="1"/>
</dbReference>
<feature type="domain" description="IFT52 GIFT" evidence="4">
    <location>
        <begin position="17"/>
        <end position="257"/>
    </location>
</feature>
<organism evidence="5 7">
    <name type="scientific">Priapulus caudatus</name>
    <name type="common">Priapulid worm</name>
    <dbReference type="NCBI Taxonomy" id="37621"/>
    <lineage>
        <taxon>Eukaryota</taxon>
        <taxon>Metazoa</taxon>
        <taxon>Ecdysozoa</taxon>
        <taxon>Scalidophora</taxon>
        <taxon>Priapulida</taxon>
        <taxon>Priapulimorpha</taxon>
        <taxon>Priapulimorphida</taxon>
        <taxon>Priapulidae</taxon>
        <taxon>Priapulus</taxon>
    </lineage>
</organism>
<dbReference type="RefSeq" id="XP_014663856.1">
    <property type="nucleotide sequence ID" value="XM_014808370.1"/>
</dbReference>
<reference evidence="6 7" key="1">
    <citation type="submission" date="2025-05" db="UniProtKB">
        <authorList>
            <consortium name="RefSeq"/>
        </authorList>
    </citation>
    <scope>IDENTIFICATION</scope>
</reference>
<dbReference type="Gene3D" id="6.10.250.2800">
    <property type="match status" value="1"/>
</dbReference>
<feature type="domain" description="IFT52 central" evidence="3">
    <location>
        <begin position="274"/>
        <end position="354"/>
    </location>
</feature>
<evidence type="ECO:0000313" key="6">
    <source>
        <dbReference type="RefSeq" id="XP_014663855.1"/>
    </source>
</evidence>
<dbReference type="InterPro" id="IPR048643">
    <property type="entry name" value="Itf52_C"/>
</dbReference>
<keyword evidence="5" id="KW-1185">Reference proteome</keyword>
<name>A0ABM1DV85_PRICU</name>
<gene>
    <name evidence="6 7" type="primary">LOC106806438</name>
</gene>
<accession>A0ABM1DV85</accession>
<dbReference type="Pfam" id="PF21178">
    <property type="entry name" value="Itf52_C"/>
    <property type="match status" value="1"/>
</dbReference>